<comment type="caution">
    <text evidence="8">The sequence shown here is derived from an EMBL/GenBank/DDBJ whole genome shotgun (WGS) entry which is preliminary data.</text>
</comment>
<dbReference type="SUPFAM" id="SSF54211">
    <property type="entry name" value="Ribosomal protein S5 domain 2-like"/>
    <property type="match status" value="1"/>
</dbReference>
<dbReference type="InterPro" id="IPR000705">
    <property type="entry name" value="Galactokinase"/>
</dbReference>
<keyword evidence="2" id="KW-0547">Nucleotide-binding</keyword>
<evidence type="ECO:0000256" key="5">
    <source>
        <dbReference type="SAM" id="Phobius"/>
    </source>
</evidence>
<evidence type="ECO:0000256" key="4">
    <source>
        <dbReference type="ARBA" id="ARBA00022840"/>
    </source>
</evidence>
<reference evidence="8 9" key="1">
    <citation type="submission" date="2013-02" db="EMBL/GenBank/DDBJ databases">
        <title>The Genome Sequence of Enterococcus caccae BAA-1240.</title>
        <authorList>
            <consortium name="The Broad Institute Genome Sequencing Platform"/>
            <consortium name="The Broad Institute Genome Sequencing Center for Infectious Disease"/>
            <person name="Earl A.M."/>
            <person name="Gilmore M.S."/>
            <person name="Lebreton F."/>
            <person name="Walker B."/>
            <person name="Young S.K."/>
            <person name="Zeng Q."/>
            <person name="Gargeya S."/>
            <person name="Fitzgerald M."/>
            <person name="Haas B."/>
            <person name="Abouelleil A."/>
            <person name="Alvarado L."/>
            <person name="Arachchi H.M."/>
            <person name="Berlin A.M."/>
            <person name="Chapman S.B."/>
            <person name="Dewar J."/>
            <person name="Goldberg J."/>
            <person name="Griggs A."/>
            <person name="Gujja S."/>
            <person name="Hansen M."/>
            <person name="Howarth C."/>
            <person name="Imamovic A."/>
            <person name="Larimer J."/>
            <person name="McCowan C."/>
            <person name="Murphy C."/>
            <person name="Neiman D."/>
            <person name="Pearson M."/>
            <person name="Priest M."/>
            <person name="Roberts A."/>
            <person name="Saif S."/>
            <person name="Shea T."/>
            <person name="Sisk P."/>
            <person name="Sykes S."/>
            <person name="Wortman J."/>
            <person name="Nusbaum C."/>
            <person name="Birren B."/>
        </authorList>
    </citation>
    <scope>NUCLEOTIDE SEQUENCE [LARGE SCALE GENOMIC DNA]</scope>
    <source>
        <strain evidence="8 9">ATCC BAA-1240</strain>
    </source>
</reference>
<evidence type="ECO:0000259" key="6">
    <source>
        <dbReference type="Pfam" id="PF00288"/>
    </source>
</evidence>
<keyword evidence="5" id="KW-1133">Transmembrane helix</keyword>
<dbReference type="PRINTS" id="PR00473">
    <property type="entry name" value="GALCTOKINASE"/>
</dbReference>
<dbReference type="PANTHER" id="PTHR10457:SF7">
    <property type="entry name" value="GALACTOKINASE-RELATED"/>
    <property type="match status" value="1"/>
</dbReference>
<keyword evidence="3" id="KW-0808">Transferase</keyword>
<evidence type="ECO:0000259" key="7">
    <source>
        <dbReference type="Pfam" id="PF10509"/>
    </source>
</evidence>
<dbReference type="eggNOG" id="COG0153">
    <property type="taxonomic scope" value="Bacteria"/>
</dbReference>
<dbReference type="Pfam" id="PF00288">
    <property type="entry name" value="GHMP_kinases_N"/>
    <property type="match status" value="1"/>
</dbReference>
<evidence type="ECO:0008006" key="10">
    <source>
        <dbReference type="Google" id="ProtNLM"/>
    </source>
</evidence>
<accession>R3W5G8</accession>
<dbReference type="InterPro" id="IPR019539">
    <property type="entry name" value="GalKase_N"/>
</dbReference>
<dbReference type="GO" id="GO:0005524">
    <property type="term" value="F:ATP binding"/>
    <property type="evidence" value="ECO:0007669"/>
    <property type="project" value="UniProtKB-KW"/>
</dbReference>
<keyword evidence="9" id="KW-1185">Reference proteome</keyword>
<evidence type="ECO:0000313" key="9">
    <source>
        <dbReference type="Proteomes" id="UP000013840"/>
    </source>
</evidence>
<gene>
    <name evidence="8" type="ORF">UC7_03245</name>
</gene>
<dbReference type="InterPro" id="IPR020568">
    <property type="entry name" value="Ribosomal_Su5_D2-typ_SF"/>
</dbReference>
<evidence type="ECO:0000313" key="8">
    <source>
        <dbReference type="EMBL" id="EOL42837.1"/>
    </source>
</evidence>
<keyword evidence="5" id="KW-0472">Membrane</keyword>
<evidence type="ECO:0000256" key="1">
    <source>
        <dbReference type="ARBA" id="ARBA00006566"/>
    </source>
</evidence>
<name>R3W5G8_9ENTE</name>
<dbReference type="PANTHER" id="PTHR10457">
    <property type="entry name" value="MEVALONATE KINASE/GALACTOKINASE"/>
    <property type="match status" value="1"/>
</dbReference>
<dbReference type="GO" id="GO:0005829">
    <property type="term" value="C:cytosol"/>
    <property type="evidence" value="ECO:0007669"/>
    <property type="project" value="TreeGrafter"/>
</dbReference>
<dbReference type="Proteomes" id="UP000013840">
    <property type="component" value="Unassembled WGS sequence"/>
</dbReference>
<sequence length="130" mass="14540">MIGEHTDYNGGHVFLAAITLGIYGVVRKRQDQSIRLYSENFAEVGIIELILNDLSYKKEDGWTNYSKGMVHYLMNDSYPIDQGMAILFYGMIPNDAGLSSSASIELLTGVMLNDLFDLDIHMLNLVKTGQ</sequence>
<comment type="similarity">
    <text evidence="1">Belongs to the GHMP kinase family. GalK subfamily.</text>
</comment>
<feature type="transmembrane region" description="Helical" evidence="5">
    <location>
        <begin position="6"/>
        <end position="26"/>
    </location>
</feature>
<dbReference type="InterPro" id="IPR006204">
    <property type="entry name" value="GHMP_kinase_N_dom"/>
</dbReference>
<proteinExistence type="inferred from homology"/>
<dbReference type="Pfam" id="PF10509">
    <property type="entry name" value="GalKase_gal_bdg"/>
    <property type="match status" value="1"/>
</dbReference>
<evidence type="ECO:0000256" key="2">
    <source>
        <dbReference type="ARBA" id="ARBA00022741"/>
    </source>
</evidence>
<dbReference type="Gene3D" id="3.30.230.10">
    <property type="match status" value="1"/>
</dbReference>
<dbReference type="STRING" id="317735.RU98_GL001285"/>
<feature type="domain" description="GHMP kinase N-terminal" evidence="6">
    <location>
        <begin position="64"/>
        <end position="129"/>
    </location>
</feature>
<feature type="domain" description="Galactokinase N-terminal" evidence="7">
    <location>
        <begin position="2"/>
        <end position="28"/>
    </location>
</feature>
<protein>
    <recommendedName>
        <fullName evidence="10">Galactokinase N-terminal domain-containing protein</fullName>
    </recommendedName>
</protein>
<dbReference type="InterPro" id="IPR014721">
    <property type="entry name" value="Ribsml_uS5_D2-typ_fold_subgr"/>
</dbReference>
<organism evidence="8 9">
    <name type="scientific">Enterococcus caccae ATCC BAA-1240</name>
    <dbReference type="NCBI Taxonomy" id="1158612"/>
    <lineage>
        <taxon>Bacteria</taxon>
        <taxon>Bacillati</taxon>
        <taxon>Bacillota</taxon>
        <taxon>Bacilli</taxon>
        <taxon>Lactobacillales</taxon>
        <taxon>Enterococcaceae</taxon>
        <taxon>Enterococcus</taxon>
    </lineage>
</organism>
<dbReference type="GO" id="GO:0006012">
    <property type="term" value="P:galactose metabolic process"/>
    <property type="evidence" value="ECO:0007669"/>
    <property type="project" value="InterPro"/>
</dbReference>
<keyword evidence="5" id="KW-0812">Transmembrane</keyword>
<dbReference type="PATRIC" id="fig|1158612.3.peg.3218"/>
<keyword evidence="4" id="KW-0067">ATP-binding</keyword>
<evidence type="ECO:0000256" key="3">
    <source>
        <dbReference type="ARBA" id="ARBA00022777"/>
    </source>
</evidence>
<dbReference type="GO" id="GO:0004335">
    <property type="term" value="F:galactokinase activity"/>
    <property type="evidence" value="ECO:0007669"/>
    <property type="project" value="InterPro"/>
</dbReference>
<keyword evidence="3" id="KW-0418">Kinase</keyword>
<dbReference type="AlphaFoldDB" id="R3W5G8"/>
<dbReference type="EMBL" id="AJAU01000024">
    <property type="protein sequence ID" value="EOL42837.1"/>
    <property type="molecule type" value="Genomic_DNA"/>
</dbReference>